<dbReference type="Gene3D" id="3.10.28.10">
    <property type="entry name" value="Homing endonucleases"/>
    <property type="match status" value="1"/>
</dbReference>
<proteinExistence type="predicted"/>
<reference evidence="2" key="1">
    <citation type="journal article" date="2016" name="Genome Announc.">
        <title>Complete Chloroplast and Mitochondrial Genome Sequences of the Hydrocarbon Oil-Producing Green Microalga Botryococcus braunii Race B (Showa).</title>
        <authorList>
            <person name="Blifernez-Klassen O."/>
            <person name="Wibberg D."/>
            <person name="Winkler A."/>
            <person name="Blom J."/>
            <person name="Goesmann A."/>
            <person name="Kalinowski J."/>
            <person name="Kruse O."/>
        </authorList>
    </citation>
    <scope>NUCLEOTIDE SEQUENCE</scope>
    <source>
        <strain evidence="2">Showa</strain>
    </source>
</reference>
<keyword evidence="2" id="KW-0255">Endonuclease</keyword>
<accession>A0A167RKT5</accession>
<evidence type="ECO:0000313" key="2">
    <source>
        <dbReference type="EMBL" id="SAI75983.1"/>
    </source>
</evidence>
<dbReference type="PANTHER" id="PTHR36181">
    <property type="entry name" value="INTRON-ENCODED ENDONUCLEASE AI3-RELATED"/>
    <property type="match status" value="1"/>
</dbReference>
<name>A0A167RKT5_BOTBR</name>
<keyword evidence="2" id="KW-0540">Nuclease</keyword>
<dbReference type="GO" id="GO:0004519">
    <property type="term" value="F:endonuclease activity"/>
    <property type="evidence" value="ECO:0007669"/>
    <property type="project" value="UniProtKB-KW"/>
</dbReference>
<dbReference type="InterPro" id="IPR027434">
    <property type="entry name" value="Homing_endonucl"/>
</dbReference>
<dbReference type="InterPro" id="IPR004860">
    <property type="entry name" value="LAGLIDADG_dom"/>
</dbReference>
<feature type="domain" description="Homing endonuclease LAGLIDADG" evidence="1">
    <location>
        <begin position="54"/>
        <end position="142"/>
    </location>
</feature>
<geneLocation type="mitochondrion" evidence="2"/>
<sequence>MKIERKEKRLEQRGSSETIRRTTSTFLFSRGDNLSGGMEKDFSEEEQKFLQWFVGFTEGDGSFTVDYPRRRLYFTINKRDPEVLHEVQQGLGFGSVVQYPSQGGCWRFFVSDQQGVDRLIHLFNGNLLLEKVSARFSRWLQARNSFRPTLPPIHRKRDPILTPILLHSTGWLSGLIQGERCFSISVMKDTGPVFRSAFALPWIKRGSGRRWTGCDACW</sequence>
<dbReference type="EMBL" id="LT545992">
    <property type="protein sequence ID" value="SAI75983.1"/>
    <property type="molecule type" value="Genomic_DNA"/>
</dbReference>
<dbReference type="SUPFAM" id="SSF55608">
    <property type="entry name" value="Homing endonucleases"/>
    <property type="match status" value="1"/>
</dbReference>
<dbReference type="PANTHER" id="PTHR36181:SF4">
    <property type="entry name" value="LAGLIDADG ENDONUCLEASE"/>
    <property type="match status" value="1"/>
</dbReference>
<protein>
    <submittedName>
        <fullName evidence="2">Putative site-specific DNA endonuclease</fullName>
    </submittedName>
</protein>
<evidence type="ECO:0000259" key="1">
    <source>
        <dbReference type="Pfam" id="PF00961"/>
    </source>
</evidence>
<keyword evidence="2" id="KW-0378">Hydrolase</keyword>
<organism evidence="2">
    <name type="scientific">Botryococcus braunii Showa</name>
    <dbReference type="NCBI Taxonomy" id="1202541"/>
    <lineage>
        <taxon>Eukaryota</taxon>
        <taxon>Viridiplantae</taxon>
        <taxon>Chlorophyta</taxon>
        <taxon>core chlorophytes</taxon>
        <taxon>Trebouxiophyceae</taxon>
        <taxon>Trebouxiophyceae incertae sedis</taxon>
        <taxon>Elliptochloris clade</taxon>
        <taxon>Botryococcus</taxon>
    </lineage>
</organism>
<keyword evidence="2" id="KW-0496">Mitochondrion</keyword>
<dbReference type="InterPro" id="IPR051289">
    <property type="entry name" value="LAGLIDADG_Endonuclease"/>
</dbReference>
<dbReference type="GO" id="GO:0005739">
    <property type="term" value="C:mitochondrion"/>
    <property type="evidence" value="ECO:0007669"/>
    <property type="project" value="UniProtKB-ARBA"/>
</dbReference>
<dbReference type="Pfam" id="PF00961">
    <property type="entry name" value="LAGLIDADG_1"/>
    <property type="match status" value="1"/>
</dbReference>
<dbReference type="AlphaFoldDB" id="A0A167RKT5"/>